<evidence type="ECO:0000256" key="3">
    <source>
        <dbReference type="ARBA" id="ARBA00012219"/>
    </source>
</evidence>
<dbReference type="EMBL" id="CAFZ01000052">
    <property type="protein sequence ID" value="CCA69340.1"/>
    <property type="molecule type" value="Genomic_DNA"/>
</dbReference>
<organism evidence="12 13">
    <name type="scientific">Serendipita indica (strain DSM 11827)</name>
    <name type="common">Root endophyte fungus</name>
    <name type="synonym">Piriformospora indica</name>
    <dbReference type="NCBI Taxonomy" id="1109443"/>
    <lineage>
        <taxon>Eukaryota</taxon>
        <taxon>Fungi</taxon>
        <taxon>Dikarya</taxon>
        <taxon>Basidiomycota</taxon>
        <taxon>Agaricomycotina</taxon>
        <taxon>Agaricomycetes</taxon>
        <taxon>Sebacinales</taxon>
        <taxon>Serendipitaceae</taxon>
        <taxon>Serendipita</taxon>
    </lineage>
</organism>
<dbReference type="OrthoDB" id="2020436at2759"/>
<evidence type="ECO:0000256" key="6">
    <source>
        <dbReference type="ARBA" id="ARBA00022655"/>
    </source>
</evidence>
<dbReference type="Gene3D" id="3.30.1300.10">
    <property type="entry name" value="Pantoate-beta-alanine ligase, C-terminal domain"/>
    <property type="match status" value="1"/>
</dbReference>
<dbReference type="eggNOG" id="KOG3042">
    <property type="taxonomic scope" value="Eukaryota"/>
</dbReference>
<dbReference type="InterPro" id="IPR042176">
    <property type="entry name" value="Pantoate_ligase_C"/>
</dbReference>
<dbReference type="GO" id="GO:0015940">
    <property type="term" value="P:pantothenate biosynthetic process"/>
    <property type="evidence" value="ECO:0007669"/>
    <property type="project" value="UniProtKB-UniPathway"/>
</dbReference>
<proteinExistence type="inferred from homology"/>
<dbReference type="STRING" id="1109443.G4TDD8"/>
<evidence type="ECO:0000256" key="7">
    <source>
        <dbReference type="ARBA" id="ARBA00022741"/>
    </source>
</evidence>
<keyword evidence="8" id="KW-0067">ATP-binding</keyword>
<dbReference type="PANTHER" id="PTHR21299">
    <property type="entry name" value="CYTIDYLATE KINASE/PANTOATE-BETA-ALANINE LIGASE"/>
    <property type="match status" value="1"/>
</dbReference>
<keyword evidence="6" id="KW-0566">Pantothenate biosynthesis</keyword>
<evidence type="ECO:0000256" key="1">
    <source>
        <dbReference type="ARBA" id="ARBA00004990"/>
    </source>
</evidence>
<dbReference type="EC" id="6.3.2.1" evidence="3"/>
<evidence type="ECO:0000256" key="9">
    <source>
        <dbReference type="ARBA" id="ARBA00029902"/>
    </source>
</evidence>
<dbReference type="InterPro" id="IPR014729">
    <property type="entry name" value="Rossmann-like_a/b/a_fold"/>
</dbReference>
<dbReference type="UniPathway" id="UPA00028">
    <property type="reaction ID" value="UER00005"/>
</dbReference>
<dbReference type="GO" id="GO:0005524">
    <property type="term" value="F:ATP binding"/>
    <property type="evidence" value="ECO:0007669"/>
    <property type="project" value="UniProtKB-KW"/>
</dbReference>
<dbReference type="Pfam" id="PF02569">
    <property type="entry name" value="Pantoate_ligase"/>
    <property type="match status" value="1"/>
</dbReference>
<dbReference type="FunCoup" id="G4TDD8">
    <property type="interactions" value="300"/>
</dbReference>
<dbReference type="PANTHER" id="PTHR21299:SF1">
    <property type="entry name" value="PANTOATE--BETA-ALANINE LIGASE"/>
    <property type="match status" value="1"/>
</dbReference>
<evidence type="ECO:0000256" key="11">
    <source>
        <dbReference type="ARBA" id="ARBA00048258"/>
    </source>
</evidence>
<dbReference type="GO" id="GO:0004592">
    <property type="term" value="F:pantoate-beta-alanine ligase activity"/>
    <property type="evidence" value="ECO:0007669"/>
    <property type="project" value="UniProtKB-EC"/>
</dbReference>
<protein>
    <recommendedName>
        <fullName evidence="4">Pantoate--beta-alanine ligase</fullName>
        <ecNumber evidence="3">6.3.2.1</ecNumber>
    </recommendedName>
    <alternativeName>
        <fullName evidence="10">Pantoate-activating enzyme</fullName>
    </alternativeName>
    <alternativeName>
        <fullName evidence="9">Pantothenate synthetase</fullName>
    </alternativeName>
</protein>
<evidence type="ECO:0000313" key="13">
    <source>
        <dbReference type="Proteomes" id="UP000007148"/>
    </source>
</evidence>
<evidence type="ECO:0000313" key="12">
    <source>
        <dbReference type="EMBL" id="CCA69340.1"/>
    </source>
</evidence>
<dbReference type="HOGENOM" id="CLU_108125_0_0_1"/>
<comment type="pathway">
    <text evidence="1">Cofactor biosynthesis; (R)-pantothenate biosynthesis; (R)-pantothenate from (R)-pantoate and beta-alanine: step 1/1.</text>
</comment>
<evidence type="ECO:0000256" key="4">
    <source>
        <dbReference type="ARBA" id="ARBA00015647"/>
    </source>
</evidence>
<sequence>MEQDVRALQAVKMAVRSPSSNAPPTTRMASAIFVPRAKGTFVYVKGYEHEMEGRSRPGFFRGVATVVLKLFNAVEPTDAYFGQKDIQQALLLKRLCRDLLLSHPSPERLHIVPTTRDEKSRLALSSRNAYLSEVERTKWAPVLINALTRGRRVWNGGHEGKQKQQQAQEQRSVGVRALEAKESVEAVLQGAVNSARSEGGVGMRMDYVSVNWADTFEVVGPDERVEDIDVERRGVILSGALWVGKTRLIDNVIVAGESWVLG</sequence>
<keyword evidence="13" id="KW-1185">Reference proteome</keyword>
<dbReference type="Gene3D" id="3.40.50.620">
    <property type="entry name" value="HUPs"/>
    <property type="match status" value="1"/>
</dbReference>
<dbReference type="InterPro" id="IPR003721">
    <property type="entry name" value="Pantoate_ligase"/>
</dbReference>
<dbReference type="Proteomes" id="UP000007148">
    <property type="component" value="Unassembled WGS sequence"/>
</dbReference>
<name>G4TDD8_SERID</name>
<keyword evidence="7" id="KW-0547">Nucleotide-binding</keyword>
<accession>G4TDD8</accession>
<evidence type="ECO:0000256" key="10">
    <source>
        <dbReference type="ARBA" id="ARBA00032806"/>
    </source>
</evidence>
<dbReference type="InParanoid" id="G4TDD8"/>
<keyword evidence="5 12" id="KW-0436">Ligase</keyword>
<evidence type="ECO:0000256" key="8">
    <source>
        <dbReference type="ARBA" id="ARBA00022840"/>
    </source>
</evidence>
<dbReference type="SUPFAM" id="SSF52374">
    <property type="entry name" value="Nucleotidylyl transferase"/>
    <property type="match status" value="1"/>
</dbReference>
<gene>
    <name evidence="12" type="ORF">PIIN_03239</name>
</gene>
<comment type="similarity">
    <text evidence="2">Belongs to the pantothenate synthetase family.</text>
</comment>
<dbReference type="AlphaFoldDB" id="G4TDD8"/>
<comment type="catalytic activity">
    <reaction evidence="11">
        <text>(R)-pantoate + beta-alanine + ATP = (R)-pantothenate + AMP + diphosphate + H(+)</text>
        <dbReference type="Rhea" id="RHEA:10912"/>
        <dbReference type="ChEBI" id="CHEBI:15378"/>
        <dbReference type="ChEBI" id="CHEBI:15980"/>
        <dbReference type="ChEBI" id="CHEBI:29032"/>
        <dbReference type="ChEBI" id="CHEBI:30616"/>
        <dbReference type="ChEBI" id="CHEBI:33019"/>
        <dbReference type="ChEBI" id="CHEBI:57966"/>
        <dbReference type="ChEBI" id="CHEBI:456215"/>
        <dbReference type="EC" id="6.3.2.1"/>
    </reaction>
</comment>
<evidence type="ECO:0000256" key="5">
    <source>
        <dbReference type="ARBA" id="ARBA00022598"/>
    </source>
</evidence>
<reference evidence="12 13" key="1">
    <citation type="journal article" date="2011" name="PLoS Pathog.">
        <title>Endophytic Life Strategies Decoded by Genome and Transcriptome Analyses of the Mutualistic Root Symbiont Piriformospora indica.</title>
        <authorList>
            <person name="Zuccaro A."/>
            <person name="Lahrmann U."/>
            <person name="Guldener U."/>
            <person name="Langen G."/>
            <person name="Pfiffi S."/>
            <person name="Biedenkopf D."/>
            <person name="Wong P."/>
            <person name="Samans B."/>
            <person name="Grimm C."/>
            <person name="Basiewicz M."/>
            <person name="Murat C."/>
            <person name="Martin F."/>
            <person name="Kogel K.H."/>
        </authorList>
    </citation>
    <scope>NUCLEOTIDE SEQUENCE [LARGE SCALE GENOMIC DNA]</scope>
    <source>
        <strain evidence="12 13">DSM 11827</strain>
    </source>
</reference>
<evidence type="ECO:0000256" key="2">
    <source>
        <dbReference type="ARBA" id="ARBA00009256"/>
    </source>
</evidence>